<evidence type="ECO:0000259" key="9">
    <source>
        <dbReference type="SMART" id="SM00274"/>
    </source>
</evidence>
<dbReference type="InterPro" id="IPR018247">
    <property type="entry name" value="EF_Hand_1_Ca_BS"/>
</dbReference>
<dbReference type="SUPFAM" id="SSF47473">
    <property type="entry name" value="EF-hand"/>
    <property type="match status" value="1"/>
</dbReference>
<dbReference type="PANTHER" id="PTHR13866:SF14">
    <property type="entry name" value="BM-40"/>
    <property type="match status" value="1"/>
</dbReference>
<evidence type="ECO:0000256" key="8">
    <source>
        <dbReference type="SAM" id="SignalP"/>
    </source>
</evidence>
<evidence type="ECO:0000313" key="11">
    <source>
        <dbReference type="Proteomes" id="UP000887458"/>
    </source>
</evidence>
<dbReference type="PROSITE" id="PS00613">
    <property type="entry name" value="OSTEONECTIN_2"/>
    <property type="match status" value="1"/>
</dbReference>
<keyword evidence="7" id="KW-0325">Glycoprotein</keyword>
<evidence type="ECO:0000256" key="6">
    <source>
        <dbReference type="ARBA" id="ARBA00023157"/>
    </source>
</evidence>
<feature type="chain" id="PRO_5046969744" description="Follistatin-like domain-containing protein" evidence="8">
    <location>
        <begin position="26"/>
        <end position="242"/>
    </location>
</feature>
<evidence type="ECO:0000256" key="7">
    <source>
        <dbReference type="ARBA" id="ARBA00023180"/>
    </source>
</evidence>
<evidence type="ECO:0000256" key="4">
    <source>
        <dbReference type="ARBA" id="ARBA00022729"/>
    </source>
</evidence>
<dbReference type="InterPro" id="IPR011992">
    <property type="entry name" value="EF-hand-dom_pair"/>
</dbReference>
<keyword evidence="5" id="KW-0106">Calcium</keyword>
<dbReference type="PANTHER" id="PTHR13866">
    <property type="entry name" value="SPARC OSTEONECTIN"/>
    <property type="match status" value="1"/>
</dbReference>
<dbReference type="Gene3D" id="1.10.238.10">
    <property type="entry name" value="EF-hand"/>
    <property type="match status" value="1"/>
</dbReference>
<dbReference type="EMBL" id="NJHN03000081">
    <property type="protein sequence ID" value="KAH9417111.1"/>
    <property type="molecule type" value="Genomic_DNA"/>
</dbReference>
<gene>
    <name evidence="10" type="ORF">DERP_013281</name>
</gene>
<keyword evidence="3" id="KW-0272">Extracellular matrix</keyword>
<dbReference type="PROSITE" id="PS00018">
    <property type="entry name" value="EF_HAND_1"/>
    <property type="match status" value="1"/>
</dbReference>
<evidence type="ECO:0000256" key="2">
    <source>
        <dbReference type="ARBA" id="ARBA00022525"/>
    </source>
</evidence>
<feature type="signal peptide" evidence="8">
    <location>
        <begin position="1"/>
        <end position="25"/>
    </location>
</feature>
<organism evidence="10 11">
    <name type="scientific">Dermatophagoides pteronyssinus</name>
    <name type="common">European house dust mite</name>
    <dbReference type="NCBI Taxonomy" id="6956"/>
    <lineage>
        <taxon>Eukaryota</taxon>
        <taxon>Metazoa</taxon>
        <taxon>Ecdysozoa</taxon>
        <taxon>Arthropoda</taxon>
        <taxon>Chelicerata</taxon>
        <taxon>Arachnida</taxon>
        <taxon>Acari</taxon>
        <taxon>Acariformes</taxon>
        <taxon>Sarcoptiformes</taxon>
        <taxon>Astigmata</taxon>
        <taxon>Psoroptidia</taxon>
        <taxon>Analgoidea</taxon>
        <taxon>Pyroglyphidae</taxon>
        <taxon>Dermatophagoidinae</taxon>
        <taxon>Dermatophagoides</taxon>
    </lineage>
</organism>
<keyword evidence="2" id="KW-0964">Secreted</keyword>
<dbReference type="InterPro" id="IPR003645">
    <property type="entry name" value="Fol_N"/>
</dbReference>
<reference evidence="10 11" key="2">
    <citation type="journal article" date="2022" name="Mol. Biol. Evol.">
        <title>Comparative Genomics Reveals Insights into the Divergent Evolution of Astigmatic Mites and Household Pest Adaptations.</title>
        <authorList>
            <person name="Xiong Q."/>
            <person name="Wan A.T."/>
            <person name="Liu X."/>
            <person name="Fung C.S."/>
            <person name="Xiao X."/>
            <person name="Malainual N."/>
            <person name="Hou J."/>
            <person name="Wang L."/>
            <person name="Wang M."/>
            <person name="Yang K.Y."/>
            <person name="Cui Y."/>
            <person name="Leung E.L."/>
            <person name="Nong W."/>
            <person name="Shin S.K."/>
            <person name="Au S.W."/>
            <person name="Jeong K.Y."/>
            <person name="Chew F.T."/>
            <person name="Hui J.H."/>
            <person name="Leung T.F."/>
            <person name="Tungtrongchitr A."/>
            <person name="Zhong N."/>
            <person name="Liu Z."/>
            <person name="Tsui S.K."/>
        </authorList>
    </citation>
    <scope>NUCLEOTIDE SEQUENCE [LARGE SCALE GENOMIC DNA]</scope>
    <source>
        <strain evidence="10">Derp</strain>
    </source>
</reference>
<name>A0ABQ8J3J0_DERPT</name>
<keyword evidence="6" id="KW-1015">Disulfide bond</keyword>
<dbReference type="Pfam" id="PF10591">
    <property type="entry name" value="SPARC_Ca_bdg"/>
    <property type="match status" value="1"/>
</dbReference>
<keyword evidence="4 8" id="KW-0732">Signal</keyword>
<evidence type="ECO:0000256" key="1">
    <source>
        <dbReference type="ARBA" id="ARBA00004613"/>
    </source>
</evidence>
<sequence>MYHLDNVEWTKCWALLLLIVASIECKNDQSELTKSVTEVVEDPCASIKCGFGQECVFDHDNNEAECICIRACPQNDDLRRRVCSNYNETWQSDCHLMKHRCDCLEEQTDSKYCTYEHKHMHIDYYGECKDIEPCQDDVLEDFPRRMRDWLDNIISLSRVEVTESKQDMAHKWIDAIIWKFCDLDKEPHDRYVSRHELFPLRAPLLSMESCISDFLDGCDSNADHKITLVEWGKCLGASPGKL</sequence>
<dbReference type="Gene3D" id="3.30.60.30">
    <property type="match status" value="1"/>
</dbReference>
<comment type="subcellular location">
    <subcellularLocation>
        <location evidence="1">Secreted</location>
    </subcellularLocation>
</comment>
<keyword evidence="11" id="KW-1185">Reference proteome</keyword>
<evidence type="ECO:0000256" key="3">
    <source>
        <dbReference type="ARBA" id="ARBA00022530"/>
    </source>
</evidence>
<evidence type="ECO:0000256" key="5">
    <source>
        <dbReference type="ARBA" id="ARBA00022837"/>
    </source>
</evidence>
<dbReference type="InterPro" id="IPR019577">
    <property type="entry name" value="SPARC/Testican_Ca-bd-dom"/>
</dbReference>
<dbReference type="InterPro" id="IPR001999">
    <property type="entry name" value="Osteonectin_CS"/>
</dbReference>
<protein>
    <recommendedName>
        <fullName evidence="9">Follistatin-like domain-containing protein</fullName>
    </recommendedName>
</protein>
<dbReference type="Proteomes" id="UP000887458">
    <property type="component" value="Unassembled WGS sequence"/>
</dbReference>
<reference evidence="10 11" key="1">
    <citation type="journal article" date="2018" name="J. Allergy Clin. Immunol.">
        <title>High-quality assembly of Dermatophagoides pteronyssinus genome and transcriptome reveals a wide range of novel allergens.</title>
        <authorList>
            <person name="Liu X.Y."/>
            <person name="Yang K.Y."/>
            <person name="Wang M.Q."/>
            <person name="Kwok J.S."/>
            <person name="Zeng X."/>
            <person name="Yang Z."/>
            <person name="Xiao X.J."/>
            <person name="Lau C.P."/>
            <person name="Li Y."/>
            <person name="Huang Z.M."/>
            <person name="Ba J.G."/>
            <person name="Yim A.K."/>
            <person name="Ouyang C.Y."/>
            <person name="Ngai S.M."/>
            <person name="Chan T.F."/>
            <person name="Leung E.L."/>
            <person name="Liu L."/>
            <person name="Liu Z.G."/>
            <person name="Tsui S.K."/>
        </authorList>
    </citation>
    <scope>NUCLEOTIDE SEQUENCE [LARGE SCALE GENOMIC DNA]</scope>
    <source>
        <strain evidence="10">Derp</strain>
    </source>
</reference>
<dbReference type="SMART" id="SM00274">
    <property type="entry name" value="FOLN"/>
    <property type="match status" value="1"/>
</dbReference>
<comment type="caution">
    <text evidence="10">The sequence shown here is derived from an EMBL/GenBank/DDBJ whole genome shotgun (WGS) entry which is preliminary data.</text>
</comment>
<accession>A0ABQ8J3J0</accession>
<proteinExistence type="predicted"/>
<evidence type="ECO:0000313" key="10">
    <source>
        <dbReference type="EMBL" id="KAH9417111.1"/>
    </source>
</evidence>
<feature type="domain" description="Follistatin-like" evidence="9">
    <location>
        <begin position="43"/>
        <end position="67"/>
    </location>
</feature>